<dbReference type="Proteomes" id="UP000002949">
    <property type="component" value="Unassembled WGS sequence"/>
</dbReference>
<keyword evidence="2" id="KW-1185">Reference proteome</keyword>
<proteinExistence type="predicted"/>
<name>G6YBN9_9HYPH</name>
<protein>
    <submittedName>
        <fullName evidence="1">Uncharacterized protein</fullName>
    </submittedName>
</protein>
<sequence>MDKKITKGPRVRLHDTATQRARTWQELTDCERDELLSPSQRRALGLSILLWSHQYVRESVAATMLGLSTAQFRQLSREHAHEIEKLEKKGQRHFLTRDVLLMKADLLLSRGTGD</sequence>
<dbReference type="KEGG" id="mamo:A6B35_07245"/>
<dbReference type="EMBL" id="AGSN01000119">
    <property type="protein sequence ID" value="EHH10880.1"/>
    <property type="molecule type" value="Genomic_DNA"/>
</dbReference>
<dbReference type="STRING" id="1082933.A6B35_07245"/>
<organism evidence="1 2">
    <name type="scientific">Mesorhizobium amorphae CCNWGS0123</name>
    <dbReference type="NCBI Taxonomy" id="1082933"/>
    <lineage>
        <taxon>Bacteria</taxon>
        <taxon>Pseudomonadati</taxon>
        <taxon>Pseudomonadota</taxon>
        <taxon>Alphaproteobacteria</taxon>
        <taxon>Hyphomicrobiales</taxon>
        <taxon>Phyllobacteriaceae</taxon>
        <taxon>Mesorhizobium</taxon>
    </lineage>
</organism>
<evidence type="ECO:0000313" key="2">
    <source>
        <dbReference type="Proteomes" id="UP000002949"/>
    </source>
</evidence>
<evidence type="ECO:0000313" key="1">
    <source>
        <dbReference type="EMBL" id="EHH10880.1"/>
    </source>
</evidence>
<dbReference type="AlphaFoldDB" id="G6YBN9"/>
<dbReference type="RefSeq" id="WP_006202891.1">
    <property type="nucleotide sequence ID" value="NZ_AGSN01000119.1"/>
</dbReference>
<accession>G6YBN9</accession>
<reference evidence="1 2" key="1">
    <citation type="journal article" date="2012" name="J. Bacteriol.">
        <title>Draft Genome Sequence of Plant Growth-Promoting Rhizobium Mesorhizobium amorphae, Isolated from Zinc-Lead Mine Tailings.</title>
        <authorList>
            <person name="Hao X."/>
            <person name="Lin Y."/>
            <person name="Johnstone L."/>
            <person name="Baltrus D.A."/>
            <person name="Miller S.J."/>
            <person name="Wei G."/>
            <person name="Rensing C."/>
        </authorList>
    </citation>
    <scope>NUCLEOTIDE SEQUENCE [LARGE SCALE GENOMIC DNA]</scope>
    <source>
        <strain evidence="1 2">CCNWGS0123</strain>
    </source>
</reference>
<gene>
    <name evidence="1" type="ORF">MEA186_16827</name>
</gene>